<keyword evidence="4" id="KW-1185">Reference proteome</keyword>
<dbReference type="AlphaFoldDB" id="A0A4R0YJL1"/>
<dbReference type="CDD" id="cd00093">
    <property type="entry name" value="HTH_XRE"/>
    <property type="match status" value="1"/>
</dbReference>
<dbReference type="InterPro" id="IPR001387">
    <property type="entry name" value="Cro/C1-type_HTH"/>
</dbReference>
<evidence type="ECO:0000313" key="4">
    <source>
        <dbReference type="Proteomes" id="UP000291822"/>
    </source>
</evidence>
<protein>
    <submittedName>
        <fullName evidence="3">ImmA/IrrE family metallo-endopeptidase</fullName>
    </submittedName>
</protein>
<dbReference type="Proteomes" id="UP000291822">
    <property type="component" value="Unassembled WGS sequence"/>
</dbReference>
<comment type="caution">
    <text evidence="3">The sequence shown here is derived from an EMBL/GenBank/DDBJ whole genome shotgun (WGS) entry which is preliminary data.</text>
</comment>
<dbReference type="PANTHER" id="PTHR43236">
    <property type="entry name" value="ANTITOXIN HIGA1"/>
    <property type="match status" value="1"/>
</dbReference>
<proteinExistence type="inferred from homology"/>
<comment type="similarity">
    <text evidence="1">Belongs to the short-chain fatty acyl-CoA assimilation regulator (ScfR) family.</text>
</comment>
<dbReference type="SUPFAM" id="SSF47413">
    <property type="entry name" value="lambda repressor-like DNA-binding domains"/>
    <property type="match status" value="1"/>
</dbReference>
<dbReference type="EMBL" id="SJTG01000007">
    <property type="protein sequence ID" value="TCI06110.1"/>
    <property type="molecule type" value="Genomic_DNA"/>
</dbReference>
<dbReference type="PANTHER" id="PTHR43236:SF1">
    <property type="entry name" value="BLL7220 PROTEIN"/>
    <property type="match status" value="1"/>
</dbReference>
<evidence type="ECO:0000313" key="3">
    <source>
        <dbReference type="EMBL" id="TCI06110.1"/>
    </source>
</evidence>
<dbReference type="Gene3D" id="1.10.260.40">
    <property type="entry name" value="lambda repressor-like DNA-binding domains"/>
    <property type="match status" value="1"/>
</dbReference>
<dbReference type="Pfam" id="PF01381">
    <property type="entry name" value="HTH_3"/>
    <property type="match status" value="1"/>
</dbReference>
<dbReference type="InterPro" id="IPR010359">
    <property type="entry name" value="IrrE_HExxH"/>
</dbReference>
<reference evidence="3 4" key="1">
    <citation type="submission" date="2019-02" db="EMBL/GenBank/DDBJ databases">
        <title>Dyella amyloliquefaciens sp. nov., isolated from forest soil.</title>
        <authorList>
            <person name="Gao Z.-H."/>
            <person name="Qiu L.-H."/>
        </authorList>
    </citation>
    <scope>NUCLEOTIDE SEQUENCE [LARGE SCALE GENOMIC DNA]</scope>
    <source>
        <strain evidence="3 4">KACC 12747</strain>
    </source>
</reference>
<sequence>MIGKRLKRAREAAGLSLRDLEAVIKNEVSAQAIGKYERDEMMPGSSALLALAKALRVSTDYLLSTREIELCGVDFRKAPQAGAKDEKAVGAAVLDHIERYLELEELMPDIHDEWTALKCAEFTIDCIEAAESAAEKLREVWKLGIDPIQNMAELLEDKGVKVVSLDLPVDVSGSKAFIKATDIPDLPIIVVNKAHNGERQRFTMAHELAHLVLSPIGLSDQDQERAADRFAGAFLMAKEILLKLLGGHRTAISLGELTELKKIFKVSIASLIVRCSQIGAISKALYGRLFGQIKALGWNSLGSTEPGTLAPEAPQRMERLCMRAISEGAISMAKAAELLRTNIRELEERLTAQEA</sequence>
<evidence type="ECO:0000256" key="1">
    <source>
        <dbReference type="ARBA" id="ARBA00007227"/>
    </source>
</evidence>
<organism evidence="3 4">
    <name type="scientific">Dyella soli</name>
    <dbReference type="NCBI Taxonomy" id="522319"/>
    <lineage>
        <taxon>Bacteria</taxon>
        <taxon>Pseudomonadati</taxon>
        <taxon>Pseudomonadota</taxon>
        <taxon>Gammaproteobacteria</taxon>
        <taxon>Lysobacterales</taxon>
        <taxon>Rhodanobacteraceae</taxon>
        <taxon>Dyella</taxon>
    </lineage>
</organism>
<dbReference type="PROSITE" id="PS50943">
    <property type="entry name" value="HTH_CROC1"/>
    <property type="match status" value="1"/>
</dbReference>
<feature type="domain" description="HTH cro/C1-type" evidence="2">
    <location>
        <begin position="6"/>
        <end position="62"/>
    </location>
</feature>
<dbReference type="InterPro" id="IPR010982">
    <property type="entry name" value="Lambda_DNA-bd_dom_sf"/>
</dbReference>
<dbReference type="Pfam" id="PF06114">
    <property type="entry name" value="Peptidase_M78"/>
    <property type="match status" value="1"/>
</dbReference>
<name>A0A4R0YJL1_9GAMM</name>
<dbReference type="RefSeq" id="WP_131152536.1">
    <property type="nucleotide sequence ID" value="NZ_SJTG01000007.1"/>
</dbReference>
<gene>
    <name evidence="3" type="ORF">EZM97_34840</name>
</gene>
<accession>A0A4R0YJL1</accession>
<dbReference type="SMART" id="SM00530">
    <property type="entry name" value="HTH_XRE"/>
    <property type="match status" value="1"/>
</dbReference>
<dbReference type="GO" id="GO:0003677">
    <property type="term" value="F:DNA binding"/>
    <property type="evidence" value="ECO:0007669"/>
    <property type="project" value="InterPro"/>
</dbReference>
<dbReference type="Gene3D" id="1.10.10.2910">
    <property type="match status" value="1"/>
</dbReference>
<evidence type="ECO:0000259" key="2">
    <source>
        <dbReference type="PROSITE" id="PS50943"/>
    </source>
</evidence>
<dbReference type="InterPro" id="IPR052345">
    <property type="entry name" value="Rad_response_metalloprotease"/>
</dbReference>